<dbReference type="PANTHER" id="PTHR35936">
    <property type="entry name" value="MEMBRANE-BOUND LYTIC MUREIN TRANSGLYCOSYLASE F"/>
    <property type="match status" value="1"/>
</dbReference>
<dbReference type="CDD" id="cd13624">
    <property type="entry name" value="PBP2_Arg_Lys_His"/>
    <property type="match status" value="1"/>
</dbReference>
<reference evidence="10" key="1">
    <citation type="submission" date="2023-03" db="EMBL/GenBank/DDBJ databases">
        <title>Bacterial isolates from washroom surfaces on a university campus.</title>
        <authorList>
            <person name="Holman D.B."/>
            <person name="Gzyl K.E."/>
            <person name="Taheri A.E."/>
        </authorList>
    </citation>
    <scope>NUCLEOTIDE SEQUENCE</scope>
    <source>
        <strain evidence="10">RD03</strain>
    </source>
</reference>
<evidence type="ECO:0000313" key="11">
    <source>
        <dbReference type="Proteomes" id="UP001159179"/>
    </source>
</evidence>
<comment type="subcellular location">
    <subcellularLocation>
        <location evidence="1">Cell envelope</location>
    </subcellularLocation>
</comment>
<evidence type="ECO:0000256" key="5">
    <source>
        <dbReference type="ARBA" id="ARBA00023288"/>
    </source>
</evidence>
<feature type="domain" description="Ionotropic glutamate receptor C-terminal" evidence="9">
    <location>
        <begin position="39"/>
        <end position="260"/>
    </location>
</feature>
<dbReference type="InterPro" id="IPR001320">
    <property type="entry name" value="Iontro_rcpt_C"/>
</dbReference>
<organism evidence="10 11">
    <name type="scientific">Heyndrickxia oleronia</name>
    <dbReference type="NCBI Taxonomy" id="38875"/>
    <lineage>
        <taxon>Bacteria</taxon>
        <taxon>Bacillati</taxon>
        <taxon>Bacillota</taxon>
        <taxon>Bacilli</taxon>
        <taxon>Bacillales</taxon>
        <taxon>Bacillaceae</taxon>
        <taxon>Heyndrickxia</taxon>
    </lineage>
</organism>
<evidence type="ECO:0000259" key="8">
    <source>
        <dbReference type="SMART" id="SM00062"/>
    </source>
</evidence>
<feature type="chain" id="PRO_5043409143" evidence="7">
    <location>
        <begin position="25"/>
        <end position="273"/>
    </location>
</feature>
<gene>
    <name evidence="10" type="ORF">P5X88_18580</name>
</gene>
<feature type="domain" description="Solute-binding protein family 3/N-terminal" evidence="8">
    <location>
        <begin position="39"/>
        <end position="261"/>
    </location>
</feature>
<accession>A0AAW6T0Z3</accession>
<evidence type="ECO:0000313" key="10">
    <source>
        <dbReference type="EMBL" id="MDH5162944.1"/>
    </source>
</evidence>
<name>A0AAW6T0Z3_9BACI</name>
<feature type="signal peptide" evidence="7">
    <location>
        <begin position="1"/>
        <end position="24"/>
    </location>
</feature>
<dbReference type="RefSeq" id="WP_280617684.1">
    <property type="nucleotide sequence ID" value="NZ_JAROYP010000011.1"/>
</dbReference>
<proteinExistence type="inferred from homology"/>
<dbReference type="Proteomes" id="UP001159179">
    <property type="component" value="Unassembled WGS sequence"/>
</dbReference>
<keyword evidence="3 7" id="KW-0732">Signal</keyword>
<dbReference type="SUPFAM" id="SSF53850">
    <property type="entry name" value="Periplasmic binding protein-like II"/>
    <property type="match status" value="1"/>
</dbReference>
<sequence>MYKMTAKISMVLIVCCIFILSACGQGSKEANSNGSDNKTLSVGTEATFAPFEFMKKGKVTGFDVDLLNAVAKEAGYEVKIKNTGWDTMMAGVQDESIDIGMAGITINKKRLKTYDFSHPYFESINMIVAPKDSPIENAKDLKDKRIGVQNGTTGQMASEALFGENNKNILKYETSAMAFMALENGDVEAVVTDYAVAKEYVEKNPDKNVKTIDDRINFTPEYYGIMFHKDSKLKAKFDQALNKILDDGTYTEIYKKWFGTEPDVDTLKAAQEK</sequence>
<dbReference type="EMBL" id="JAROYP010000011">
    <property type="protein sequence ID" value="MDH5162944.1"/>
    <property type="molecule type" value="Genomic_DNA"/>
</dbReference>
<dbReference type="GO" id="GO:0015276">
    <property type="term" value="F:ligand-gated monoatomic ion channel activity"/>
    <property type="evidence" value="ECO:0007669"/>
    <property type="project" value="InterPro"/>
</dbReference>
<evidence type="ECO:0000259" key="9">
    <source>
        <dbReference type="SMART" id="SM00079"/>
    </source>
</evidence>
<dbReference type="PANTHER" id="PTHR35936:SF17">
    <property type="entry name" value="ARGININE-BINDING EXTRACELLULAR PROTEIN ARTP"/>
    <property type="match status" value="1"/>
</dbReference>
<dbReference type="Pfam" id="PF00497">
    <property type="entry name" value="SBP_bac_3"/>
    <property type="match status" value="1"/>
</dbReference>
<evidence type="ECO:0000256" key="4">
    <source>
        <dbReference type="ARBA" id="ARBA00023139"/>
    </source>
</evidence>
<evidence type="ECO:0000256" key="3">
    <source>
        <dbReference type="ARBA" id="ARBA00022729"/>
    </source>
</evidence>
<dbReference type="SMART" id="SM00079">
    <property type="entry name" value="PBPe"/>
    <property type="match status" value="1"/>
</dbReference>
<dbReference type="InterPro" id="IPR018313">
    <property type="entry name" value="SBP_3_CS"/>
</dbReference>
<keyword evidence="4" id="KW-0564">Palmitate</keyword>
<dbReference type="SMART" id="SM00062">
    <property type="entry name" value="PBPb"/>
    <property type="match status" value="1"/>
</dbReference>
<dbReference type="GO" id="GO:0016020">
    <property type="term" value="C:membrane"/>
    <property type="evidence" value="ECO:0007669"/>
    <property type="project" value="InterPro"/>
</dbReference>
<evidence type="ECO:0000256" key="2">
    <source>
        <dbReference type="ARBA" id="ARBA00010333"/>
    </source>
</evidence>
<dbReference type="AlphaFoldDB" id="A0AAW6T0Z3"/>
<keyword evidence="5" id="KW-0449">Lipoprotein</keyword>
<evidence type="ECO:0000256" key="6">
    <source>
        <dbReference type="RuleBase" id="RU003744"/>
    </source>
</evidence>
<dbReference type="InterPro" id="IPR001638">
    <property type="entry name" value="Solute-binding_3/MltF_N"/>
</dbReference>
<evidence type="ECO:0000256" key="1">
    <source>
        <dbReference type="ARBA" id="ARBA00004196"/>
    </source>
</evidence>
<comment type="similarity">
    <text evidence="2 6">Belongs to the bacterial solute-binding protein 3 family.</text>
</comment>
<evidence type="ECO:0000256" key="7">
    <source>
        <dbReference type="SAM" id="SignalP"/>
    </source>
</evidence>
<dbReference type="GO" id="GO:0030313">
    <property type="term" value="C:cell envelope"/>
    <property type="evidence" value="ECO:0007669"/>
    <property type="project" value="UniProtKB-SubCell"/>
</dbReference>
<comment type="caution">
    <text evidence="10">The sequence shown here is derived from an EMBL/GenBank/DDBJ whole genome shotgun (WGS) entry which is preliminary data.</text>
</comment>
<protein>
    <submittedName>
        <fullName evidence="10">Basic amino acid ABC transporter substrate-binding protein</fullName>
    </submittedName>
</protein>
<dbReference type="PROSITE" id="PS01039">
    <property type="entry name" value="SBP_BACTERIAL_3"/>
    <property type="match status" value="1"/>
</dbReference>
<dbReference type="PROSITE" id="PS51257">
    <property type="entry name" value="PROKAR_LIPOPROTEIN"/>
    <property type="match status" value="1"/>
</dbReference>
<dbReference type="Gene3D" id="3.40.190.10">
    <property type="entry name" value="Periplasmic binding protein-like II"/>
    <property type="match status" value="2"/>
</dbReference>